<dbReference type="InParanoid" id="A0A673BWI2"/>
<dbReference type="Ensembl" id="ENSSORT00005048445.1">
    <property type="protein sequence ID" value="ENSSORP00005047271.1"/>
    <property type="gene ID" value="ENSSORG00005021616.1"/>
</dbReference>
<feature type="compositionally biased region" description="Basic residues" evidence="7">
    <location>
        <begin position="134"/>
        <end position="170"/>
    </location>
</feature>
<evidence type="ECO:0000256" key="6">
    <source>
        <dbReference type="ARBA" id="ARBA00034666"/>
    </source>
</evidence>
<feature type="compositionally biased region" description="Low complexity" evidence="7">
    <location>
        <begin position="66"/>
        <end position="77"/>
    </location>
</feature>
<dbReference type="PANTHER" id="PTHR47622">
    <property type="entry name" value="ARGININE/SERINE-RICH PROTEIN 1"/>
    <property type="match status" value="1"/>
</dbReference>
<feature type="compositionally biased region" description="Basic residues" evidence="7">
    <location>
        <begin position="55"/>
        <end position="65"/>
    </location>
</feature>
<evidence type="ECO:0000256" key="3">
    <source>
        <dbReference type="ARBA" id="ARBA00018147"/>
    </source>
</evidence>
<feature type="compositionally biased region" description="Low complexity" evidence="7">
    <location>
        <begin position="39"/>
        <end position="49"/>
    </location>
</feature>
<feature type="compositionally biased region" description="Basic residues" evidence="7">
    <location>
        <begin position="78"/>
        <end position="95"/>
    </location>
</feature>
<reference evidence="8" key="2">
    <citation type="submission" date="2025-08" db="UniProtKB">
        <authorList>
            <consortium name="Ensembl"/>
        </authorList>
    </citation>
    <scope>IDENTIFICATION</scope>
</reference>
<dbReference type="InterPro" id="IPR029656">
    <property type="entry name" value="RSRP1"/>
</dbReference>
<comment type="function">
    <text evidence="6">Probably acts as a spliceosomal factor that contributes to spliceosome assembly and regulates the isoform switching of proteins such as PARP6.</text>
</comment>
<name>A0A673BWI2_9TELE</name>
<feature type="region of interest" description="Disordered" evidence="7">
    <location>
        <begin position="108"/>
        <end position="186"/>
    </location>
</feature>
<evidence type="ECO:0000256" key="7">
    <source>
        <dbReference type="SAM" id="MobiDB-lite"/>
    </source>
</evidence>
<evidence type="ECO:0000313" key="8">
    <source>
        <dbReference type="Ensembl" id="ENSSORP00005047271.1"/>
    </source>
</evidence>
<evidence type="ECO:0000256" key="5">
    <source>
        <dbReference type="ARBA" id="ARBA00023242"/>
    </source>
</evidence>
<feature type="compositionally biased region" description="Basic residues" evidence="7">
    <location>
        <begin position="108"/>
        <end position="123"/>
    </location>
</feature>
<proteinExistence type="inferred from homology"/>
<evidence type="ECO:0000256" key="4">
    <source>
        <dbReference type="ARBA" id="ARBA00022553"/>
    </source>
</evidence>
<comment type="subcellular location">
    <subcellularLocation>
        <location evidence="1">Nucleus</location>
    </subcellularLocation>
</comment>
<feature type="region of interest" description="Disordered" evidence="7">
    <location>
        <begin position="1"/>
        <end position="95"/>
    </location>
</feature>
<dbReference type="GO" id="GO:0005634">
    <property type="term" value="C:nucleus"/>
    <property type="evidence" value="ECO:0007669"/>
    <property type="project" value="UniProtKB-SubCell"/>
</dbReference>
<feature type="compositionally biased region" description="Basic and acidic residues" evidence="7">
    <location>
        <begin position="1"/>
        <end position="18"/>
    </location>
</feature>
<feature type="compositionally biased region" description="Low complexity" evidence="7">
    <location>
        <begin position="171"/>
        <end position="180"/>
    </location>
</feature>
<keyword evidence="9" id="KW-1185">Reference proteome</keyword>
<dbReference type="PANTHER" id="PTHR47622:SF1">
    <property type="entry name" value="ARGININE_SERINE-RICH PROTEIN 1"/>
    <property type="match status" value="1"/>
</dbReference>
<protein>
    <recommendedName>
        <fullName evidence="3">Arginine/serine-rich protein 1</fullName>
    </recommendedName>
</protein>
<dbReference type="Pfam" id="PF17069">
    <property type="entry name" value="RSRP"/>
    <property type="match status" value="1"/>
</dbReference>
<feature type="region of interest" description="Disordered" evidence="7">
    <location>
        <begin position="225"/>
        <end position="257"/>
    </location>
</feature>
<keyword evidence="4" id="KW-0597">Phosphoprotein</keyword>
<accession>A0A673BWI2</accession>
<evidence type="ECO:0000256" key="1">
    <source>
        <dbReference type="ARBA" id="ARBA00004123"/>
    </source>
</evidence>
<dbReference type="Proteomes" id="UP000472271">
    <property type="component" value="Chromosome 22"/>
</dbReference>
<organism evidence="8 9">
    <name type="scientific">Sphaeramia orbicularis</name>
    <name type="common">orbiculate cardinalfish</name>
    <dbReference type="NCBI Taxonomy" id="375764"/>
    <lineage>
        <taxon>Eukaryota</taxon>
        <taxon>Metazoa</taxon>
        <taxon>Chordata</taxon>
        <taxon>Craniata</taxon>
        <taxon>Vertebrata</taxon>
        <taxon>Euteleostomi</taxon>
        <taxon>Actinopterygii</taxon>
        <taxon>Neopterygii</taxon>
        <taxon>Teleostei</taxon>
        <taxon>Neoteleostei</taxon>
        <taxon>Acanthomorphata</taxon>
        <taxon>Gobiaria</taxon>
        <taxon>Kurtiformes</taxon>
        <taxon>Apogonoidei</taxon>
        <taxon>Apogonidae</taxon>
        <taxon>Apogoninae</taxon>
        <taxon>Sphaeramia</taxon>
    </lineage>
</organism>
<evidence type="ECO:0000313" key="9">
    <source>
        <dbReference type="Proteomes" id="UP000472271"/>
    </source>
</evidence>
<sequence length="257" mass="29937">MAKRENPHTEMADARQSDCLKVIFDQQSPALFHPRSRSRSSSSSGSSRTSESRRGRSSYRRRHRSSSSSSSSVSRSRSTSRTRSRSHPRCHRRSSRCRCDNHYRYRRYSRRSPPRRYRAHSRSFSRSPSVDRYSRRRHYRSRSRSCSRSCSRSRSRSTRRCNSHRRRVSRLSRSPPRVYRGYSRSSEHSVKLSIDDKAKLLKTARENAAKILGVETLELPKSVKPILSDELVRSEHGSPAPEMMGRQSEKTQSQVGF</sequence>
<dbReference type="AlphaFoldDB" id="A0A673BWI2"/>
<reference evidence="8" key="1">
    <citation type="submission" date="2019-06" db="EMBL/GenBank/DDBJ databases">
        <authorList>
            <consortium name="Wellcome Sanger Institute Data Sharing"/>
        </authorList>
    </citation>
    <scope>NUCLEOTIDE SEQUENCE [LARGE SCALE GENOMIC DNA]</scope>
</reference>
<reference evidence="8" key="3">
    <citation type="submission" date="2025-09" db="UniProtKB">
        <authorList>
            <consortium name="Ensembl"/>
        </authorList>
    </citation>
    <scope>IDENTIFICATION</scope>
</reference>
<evidence type="ECO:0000256" key="2">
    <source>
        <dbReference type="ARBA" id="ARBA00009534"/>
    </source>
</evidence>
<comment type="similarity">
    <text evidence="2">Belongs to the RSRP family.</text>
</comment>
<keyword evidence="5" id="KW-0539">Nucleus</keyword>